<organism evidence="4 5">
    <name type="scientific">Cohnella endophytica</name>
    <dbReference type="NCBI Taxonomy" id="2419778"/>
    <lineage>
        <taxon>Bacteria</taxon>
        <taxon>Bacillati</taxon>
        <taxon>Bacillota</taxon>
        <taxon>Bacilli</taxon>
        <taxon>Bacillales</taxon>
        <taxon>Paenibacillaceae</taxon>
        <taxon>Cohnella</taxon>
    </lineage>
</organism>
<gene>
    <name evidence="4" type="ORF">D7Z26_22065</name>
</gene>
<evidence type="ECO:0000313" key="5">
    <source>
        <dbReference type="Proteomes" id="UP000282076"/>
    </source>
</evidence>
<feature type="domain" description="SLH" evidence="3">
    <location>
        <begin position="147"/>
        <end position="210"/>
    </location>
</feature>
<feature type="domain" description="SLH" evidence="3">
    <location>
        <begin position="25"/>
        <end position="88"/>
    </location>
</feature>
<dbReference type="PANTHER" id="PTHR43308:SF5">
    <property type="entry name" value="S-LAYER PROTEIN _ PEPTIDOGLYCAN ENDO-BETA-N-ACETYLGLUCOSAMINIDASE"/>
    <property type="match status" value="1"/>
</dbReference>
<feature type="signal peptide" evidence="2">
    <location>
        <begin position="1"/>
        <end position="27"/>
    </location>
</feature>
<dbReference type="Pfam" id="PF00395">
    <property type="entry name" value="SLH"/>
    <property type="match status" value="2"/>
</dbReference>
<dbReference type="OrthoDB" id="185675at2"/>
<dbReference type="Proteomes" id="UP000282076">
    <property type="component" value="Unassembled WGS sequence"/>
</dbReference>
<dbReference type="EMBL" id="RBZM01000010">
    <property type="protein sequence ID" value="RKP47902.1"/>
    <property type="molecule type" value="Genomic_DNA"/>
</dbReference>
<dbReference type="PROSITE" id="PS51272">
    <property type="entry name" value="SLH"/>
    <property type="match status" value="3"/>
</dbReference>
<protein>
    <submittedName>
        <fullName evidence="4">S-layer homology domain-containing protein</fullName>
    </submittedName>
</protein>
<comment type="caution">
    <text evidence="4">The sequence shown here is derived from an EMBL/GenBank/DDBJ whole genome shotgun (WGS) entry which is preliminary data.</text>
</comment>
<evidence type="ECO:0000259" key="3">
    <source>
        <dbReference type="PROSITE" id="PS51272"/>
    </source>
</evidence>
<keyword evidence="5" id="KW-1185">Reference proteome</keyword>
<feature type="domain" description="SLH" evidence="3">
    <location>
        <begin position="89"/>
        <end position="144"/>
    </location>
</feature>
<evidence type="ECO:0000313" key="4">
    <source>
        <dbReference type="EMBL" id="RKP47902.1"/>
    </source>
</evidence>
<dbReference type="InterPro" id="IPR001119">
    <property type="entry name" value="SLH_dom"/>
</dbReference>
<dbReference type="AlphaFoldDB" id="A0A494XDD6"/>
<evidence type="ECO:0000256" key="1">
    <source>
        <dbReference type="SAM" id="MobiDB-lite"/>
    </source>
</evidence>
<accession>A0A494XDD6</accession>
<feature type="region of interest" description="Disordered" evidence="1">
    <location>
        <begin position="415"/>
        <end position="457"/>
    </location>
</feature>
<dbReference type="InterPro" id="IPR051465">
    <property type="entry name" value="Cell_Envelope_Struct_Comp"/>
</dbReference>
<feature type="chain" id="PRO_5019811180" evidence="2">
    <location>
        <begin position="28"/>
        <end position="836"/>
    </location>
</feature>
<feature type="compositionally biased region" description="Low complexity" evidence="1">
    <location>
        <begin position="440"/>
        <end position="452"/>
    </location>
</feature>
<dbReference type="RefSeq" id="WP_120979193.1">
    <property type="nucleotide sequence ID" value="NZ_RBZM01000010.1"/>
</dbReference>
<sequence length="836" mass="90953">MKRSKHLVIVLLVLNLVFNSMLSSASAAVPQDIEKHWAADTLRKWVDAGLIKGYLDGTFKPNAPVKRSEFVALLNRALKLSDASARVSFNDLTQDNWAYQEFAIAVKADYLKDTVNKVNPNQNTSRQEAAVMIAKALHLDTPAGGDVSQFRDASQIAVWSKSAIATLAAHNVFKGDAKGNMRPKADITRAEAVVAINAALGLQNKPDTVFDKAGVYGSTDKTETINGNVVIAVDGVTLQNTIINGDLTIAKEVRDGDVTLKKVTVKGTTHVNGGGENSVHIEDSVLLRIIVDKPSGKVRIVAIGATTVTDVIVNTSAKIEESNLTDSGFANIQLSSALPQGATVDLVGQFEDVRVMAANIKINIPSGSVSNLLVDESAANNTINVGTEAQVLKLILDAVAKLVGNGKIESATVNEKAKGSSFETKPNQVDGASKNDISLTPPTSGSTPSSNNGGNGNGNGDVCTADCSNATLSSLSVSSSVNDFELFQRNFDRVITGAGFSSDAFAYSLEVPRDFVESDTAFSVTAAEYATVSYDIQYDDGTYSWDTLTKGQTSFNVHLKPLHDASIYIYVNSGDKIHTKSYYIEVFYTRNLQEAFRIENRGYDTAHPQYSLVSRALEDGDQVVVTIGSNSITATNENGNTFMQLPNFTPAANLQGEFHVTVTRGDQQIMDGSYQYDLTPLNLVTDGSGIDVQLMTREELQDDDAHSTFPDRSSYGFKISFHPDKITSSDLLNAKFMSINWSDIWSADTAPRIWTNEDVKISYNKFGAIHSVSKINFEFPYLHYFLGRNEIYNQYVYVFVYDENKNIIGYYVYKANFDEDHVGEFVTILPPAPAIP</sequence>
<keyword evidence="2" id="KW-0732">Signal</keyword>
<reference evidence="4 5" key="1">
    <citation type="submission" date="2018-10" db="EMBL/GenBank/DDBJ databases">
        <title>Cohnella sp. M2MS4P-1, whole genome shotgun sequence.</title>
        <authorList>
            <person name="Tuo L."/>
        </authorList>
    </citation>
    <scope>NUCLEOTIDE SEQUENCE [LARGE SCALE GENOMIC DNA]</scope>
    <source>
        <strain evidence="4 5">M2MS4P-1</strain>
    </source>
</reference>
<name>A0A494XDD6_9BACL</name>
<dbReference type="PANTHER" id="PTHR43308">
    <property type="entry name" value="OUTER MEMBRANE PROTEIN ALPHA-RELATED"/>
    <property type="match status" value="1"/>
</dbReference>
<proteinExistence type="predicted"/>
<evidence type="ECO:0000256" key="2">
    <source>
        <dbReference type="SAM" id="SignalP"/>
    </source>
</evidence>